<dbReference type="PROSITE" id="PS50249">
    <property type="entry name" value="MPN"/>
    <property type="match status" value="1"/>
</dbReference>
<dbReference type="InterPro" id="IPR009057">
    <property type="entry name" value="Homeodomain-like_sf"/>
</dbReference>
<feature type="compositionally biased region" description="Low complexity" evidence="4">
    <location>
        <begin position="336"/>
        <end position="345"/>
    </location>
</feature>
<dbReference type="SUPFAM" id="SSF46689">
    <property type="entry name" value="Homeodomain-like"/>
    <property type="match status" value="2"/>
</dbReference>
<dbReference type="EMBL" id="JARBDR010000813">
    <property type="protein sequence ID" value="KAJ8305574.1"/>
    <property type="molecule type" value="Genomic_DNA"/>
</dbReference>
<evidence type="ECO:0000256" key="4">
    <source>
        <dbReference type="SAM" id="MobiDB-lite"/>
    </source>
</evidence>
<evidence type="ECO:0000259" key="5">
    <source>
        <dbReference type="PROSITE" id="PS50249"/>
    </source>
</evidence>
<dbReference type="CDD" id="cd00167">
    <property type="entry name" value="SANT"/>
    <property type="match status" value="1"/>
</dbReference>
<dbReference type="InterPro" id="IPR001005">
    <property type="entry name" value="SANT/Myb"/>
</dbReference>
<feature type="domain" description="SWIRM" evidence="6">
    <location>
        <begin position="367"/>
        <end position="465"/>
    </location>
</feature>
<comment type="caution">
    <text evidence="8">The sequence shown here is derived from an EMBL/GenBank/DDBJ whole genome shotgun (WGS) entry which is preliminary data.</text>
</comment>
<evidence type="ECO:0000313" key="9">
    <source>
        <dbReference type="Proteomes" id="UP001217089"/>
    </source>
</evidence>
<dbReference type="InterPro" id="IPR000555">
    <property type="entry name" value="JAMM/MPN+_dom"/>
</dbReference>
<dbReference type="PROSITE" id="PS51294">
    <property type="entry name" value="HTH_MYB"/>
    <property type="match status" value="1"/>
</dbReference>
<accession>A0ABQ9EJX9</accession>
<feature type="compositionally biased region" description="Polar residues" evidence="4">
    <location>
        <begin position="156"/>
        <end position="165"/>
    </location>
</feature>
<feature type="region of interest" description="Disordered" evidence="4">
    <location>
        <begin position="84"/>
        <end position="112"/>
    </location>
</feature>
<evidence type="ECO:0000313" key="8">
    <source>
        <dbReference type="EMBL" id="KAJ8305574.1"/>
    </source>
</evidence>
<dbReference type="InterPro" id="IPR036388">
    <property type="entry name" value="WH-like_DNA-bd_sf"/>
</dbReference>
<reference evidence="8 9" key="1">
    <citation type="submission" date="2022-12" db="EMBL/GenBank/DDBJ databases">
        <title>Chromosome-level genome of Tegillarca granosa.</title>
        <authorList>
            <person name="Kim J."/>
        </authorList>
    </citation>
    <scope>NUCLEOTIDE SEQUENCE [LARGE SCALE GENOMIC DNA]</scope>
    <source>
        <strain evidence="8">Teg-2019</strain>
        <tissue evidence="8">Adductor muscle</tissue>
    </source>
</reference>
<feature type="compositionally biased region" description="Basic and acidic residues" evidence="4">
    <location>
        <begin position="169"/>
        <end position="182"/>
    </location>
</feature>
<organism evidence="8 9">
    <name type="scientific">Tegillarca granosa</name>
    <name type="common">Malaysian cockle</name>
    <name type="synonym">Anadara granosa</name>
    <dbReference type="NCBI Taxonomy" id="220873"/>
    <lineage>
        <taxon>Eukaryota</taxon>
        <taxon>Metazoa</taxon>
        <taxon>Spiralia</taxon>
        <taxon>Lophotrochozoa</taxon>
        <taxon>Mollusca</taxon>
        <taxon>Bivalvia</taxon>
        <taxon>Autobranchia</taxon>
        <taxon>Pteriomorphia</taxon>
        <taxon>Arcoida</taxon>
        <taxon>Arcoidea</taxon>
        <taxon>Arcidae</taxon>
        <taxon>Tegillarca</taxon>
    </lineage>
</organism>
<dbReference type="InterPro" id="IPR017930">
    <property type="entry name" value="Myb_dom"/>
</dbReference>
<dbReference type="Gene3D" id="3.40.140.10">
    <property type="entry name" value="Cytidine Deaminase, domain 2"/>
    <property type="match status" value="1"/>
</dbReference>
<dbReference type="Pfam" id="PF04433">
    <property type="entry name" value="SWIRM"/>
    <property type="match status" value="1"/>
</dbReference>
<feature type="region of interest" description="Disordered" evidence="4">
    <location>
        <begin position="154"/>
        <end position="188"/>
    </location>
</feature>
<dbReference type="PROSITE" id="PS50934">
    <property type="entry name" value="SWIRM"/>
    <property type="match status" value="1"/>
</dbReference>
<dbReference type="Gene3D" id="1.10.10.10">
    <property type="entry name" value="Winged helix-like DNA-binding domain superfamily/Winged helix DNA-binding domain"/>
    <property type="match status" value="1"/>
</dbReference>
<dbReference type="SUPFAM" id="SSF102712">
    <property type="entry name" value="JAB1/MPN domain"/>
    <property type="match status" value="1"/>
</dbReference>
<protein>
    <recommendedName>
        <fullName evidence="3">Myb-like, SWIRM and MPN domain-containing protein 1</fullName>
    </recommendedName>
</protein>
<gene>
    <name evidence="8" type="ORF">KUTeg_016119</name>
</gene>
<evidence type="ECO:0000259" key="6">
    <source>
        <dbReference type="PROSITE" id="PS50934"/>
    </source>
</evidence>
<comment type="similarity">
    <text evidence="1">Belongs to the peptidase M67A family. MYSM1 subfamily.</text>
</comment>
<feature type="domain" description="MPN" evidence="5">
    <location>
        <begin position="543"/>
        <end position="678"/>
    </location>
</feature>
<dbReference type="PANTHER" id="PTHR10410">
    <property type="entry name" value="EUKARYOTIC TRANSLATION INITIATION FACTOR 3 -RELATED"/>
    <property type="match status" value="1"/>
</dbReference>
<feature type="compositionally biased region" description="Polar residues" evidence="4">
    <location>
        <begin position="84"/>
        <end position="94"/>
    </location>
</feature>
<dbReference type="InterPro" id="IPR007526">
    <property type="entry name" value="SWIRM"/>
</dbReference>
<evidence type="ECO:0000259" key="7">
    <source>
        <dbReference type="PROSITE" id="PS51294"/>
    </source>
</evidence>
<feature type="compositionally biased region" description="Basic and acidic residues" evidence="4">
    <location>
        <begin position="295"/>
        <end position="317"/>
    </location>
</feature>
<evidence type="ECO:0000256" key="3">
    <source>
        <dbReference type="ARBA" id="ARBA00032256"/>
    </source>
</evidence>
<evidence type="ECO:0000256" key="2">
    <source>
        <dbReference type="ARBA" id="ARBA00023125"/>
    </source>
</evidence>
<dbReference type="Pfam" id="PF01398">
    <property type="entry name" value="JAB"/>
    <property type="match status" value="1"/>
</dbReference>
<feature type="domain" description="HTH myb-type" evidence="7">
    <location>
        <begin position="10"/>
        <end position="43"/>
    </location>
</feature>
<feature type="region of interest" description="Disordered" evidence="4">
    <location>
        <begin position="285"/>
        <end position="348"/>
    </location>
</feature>
<dbReference type="Gene3D" id="1.10.10.60">
    <property type="entry name" value="Homeodomain-like"/>
    <property type="match status" value="1"/>
</dbReference>
<name>A0ABQ9EJX9_TEGGR</name>
<dbReference type="Pfam" id="PF00249">
    <property type="entry name" value="Myb_DNA-binding"/>
    <property type="match status" value="1"/>
</dbReference>
<dbReference type="InterPro" id="IPR050242">
    <property type="entry name" value="JAMM_MPN+_peptidase_M67A"/>
</dbReference>
<evidence type="ECO:0000256" key="1">
    <source>
        <dbReference type="ARBA" id="ARBA00007194"/>
    </source>
</evidence>
<sequence length="889" mass="100058">MENQEIVLGEIYGRSWSKIAELIPSRTGLQVKNYAQQYFKQQCYLMQLAKRTTTIPQTILDTANTNMIACPDPLSQVIASVTTAQPTTNSIPKSTSREEQKGHLSHVKGHKSEVIVPSSVRQSQIQIKNNLNNKKLSNSNLNVVKRIFANEKQNKSLKCQTNSISPEKPPNKQEKQVSKKDSLSASNTTNIVQLSPTLEEKLASSTGIIENLDRFCAVADIITGSGSADESQVEEEIDIDIENDDDSDDENPILKNRSASPNSVYERLIKAANISSKQYNISHHENKSVKSSHTHGNDLDSQKPDEKSKVNGKDESQSNRTFSNVIEDSHELSDVESNSSNSNESTQQLEKRIINAVVLGSGEVVEFPIPTEPRHFDPKNISEEEKRIHVEFFDGRASKTPERYLKIRNYILDSWKKCKPAYLNKTSVRPGLKNCGDVNCIGRVHSYLECVGAINFGCDQAAYNHPTKVPLQGQRERATRETITPENLIKLESMRPRKRRIRDSYGHWVDEKEFHGKTIEHKEDNVENPRPKSSKLDRAPFNVEIWNDALIIMDMHAHVSKTEVIGMLGGQYIEETNTLTINIVVPCNSISTGMQCEMDPVSQTIANEKIREFGMTVVGWYHSHPTFAADPSVRDIETQLKFQEWFSKGGSKFVGIIVSPYNRNNQGLCSEFQCLTISDDKSLTEKCNIPYCFNYEIVIHTIHKEQILESAESLADKYSMYNNRVEMLGSYRASTGMTCLEKMLESLKDSCEDSPHTTNVLQAVKAIFTEKFSLKDQDFIDPDIECEDDSRPDLENKIDTQSDMGLDIETDVEQDPLTLSTSSNVMDENQVTLTVQSEVVIYSDSDMCEDNVPISNIQVQSGVDPSNVTILNEQTERDTLNNRSQSNTS</sequence>
<dbReference type="InterPro" id="IPR037518">
    <property type="entry name" value="MPN"/>
</dbReference>
<feature type="region of interest" description="Disordered" evidence="4">
    <location>
        <begin position="227"/>
        <end position="259"/>
    </location>
</feature>
<keyword evidence="2" id="KW-0238">DNA-binding</keyword>
<dbReference type="Proteomes" id="UP001217089">
    <property type="component" value="Unassembled WGS sequence"/>
</dbReference>
<keyword evidence="9" id="KW-1185">Reference proteome</keyword>
<feature type="compositionally biased region" description="Acidic residues" evidence="4">
    <location>
        <begin position="231"/>
        <end position="251"/>
    </location>
</feature>
<proteinExistence type="inferred from homology"/>